<evidence type="ECO:0000313" key="16">
    <source>
        <dbReference type="EMBL" id="RZC68721.1"/>
    </source>
</evidence>
<dbReference type="InterPro" id="IPR008271">
    <property type="entry name" value="Ser/Thr_kinase_AS"/>
</dbReference>
<keyword evidence="10 14" id="KW-1133">Transmembrane helix</keyword>
<dbReference type="InterPro" id="IPR052232">
    <property type="entry name" value="RLK_Ser/Thr-Kinase"/>
</dbReference>
<evidence type="ECO:0000256" key="10">
    <source>
        <dbReference type="ARBA" id="ARBA00022989"/>
    </source>
</evidence>
<dbReference type="CDD" id="cd14066">
    <property type="entry name" value="STKc_IRAK"/>
    <property type="match status" value="1"/>
</dbReference>
<keyword evidence="4" id="KW-0597">Phosphoprotein</keyword>
<dbReference type="SMART" id="SM00220">
    <property type="entry name" value="S_TKc"/>
    <property type="match status" value="1"/>
</dbReference>
<evidence type="ECO:0000256" key="2">
    <source>
        <dbReference type="ARBA" id="ARBA00012513"/>
    </source>
</evidence>
<evidence type="ECO:0000256" key="1">
    <source>
        <dbReference type="ARBA" id="ARBA00004167"/>
    </source>
</evidence>
<keyword evidence="6 14" id="KW-0812">Transmembrane</keyword>
<evidence type="ECO:0000256" key="4">
    <source>
        <dbReference type="ARBA" id="ARBA00022553"/>
    </source>
</evidence>
<gene>
    <name evidence="16" type="ORF">C5167_031897</name>
</gene>
<dbReference type="Gramene" id="RZC68721">
    <property type="protein sequence ID" value="RZC68721"/>
    <property type="gene ID" value="C5167_031897"/>
</dbReference>
<evidence type="ECO:0000256" key="14">
    <source>
        <dbReference type="SAM" id="Phobius"/>
    </source>
</evidence>
<dbReference type="AlphaFoldDB" id="A0A4Y7K931"/>
<proteinExistence type="predicted"/>
<dbReference type="InterPro" id="IPR001245">
    <property type="entry name" value="Ser-Thr/Tyr_kinase_cat_dom"/>
</dbReference>
<keyword evidence="9" id="KW-0067">ATP-binding</keyword>
<dbReference type="STRING" id="3469.A0A4Y7K931"/>
<dbReference type="EMBL" id="CM010721">
    <property type="protein sequence ID" value="RZC68721.1"/>
    <property type="molecule type" value="Genomic_DNA"/>
</dbReference>
<dbReference type="GO" id="GO:0016020">
    <property type="term" value="C:membrane"/>
    <property type="evidence" value="ECO:0007669"/>
    <property type="project" value="UniProtKB-SubCell"/>
</dbReference>
<accession>A0A4Y7K931</accession>
<evidence type="ECO:0000256" key="11">
    <source>
        <dbReference type="ARBA" id="ARBA00023136"/>
    </source>
</evidence>
<dbReference type="InterPro" id="IPR000719">
    <property type="entry name" value="Prot_kinase_dom"/>
</dbReference>
<keyword evidence="11 14" id="KW-0472">Membrane</keyword>
<keyword evidence="7" id="KW-0547">Nucleotide-binding</keyword>
<dbReference type="FunFam" id="1.10.510.10:FF:000035">
    <property type="entry name" value="Putative receptor-like serine/threonine-protein kinase"/>
    <property type="match status" value="1"/>
</dbReference>
<dbReference type="PROSITE" id="PS50011">
    <property type="entry name" value="PROTEIN_KINASE_DOM"/>
    <property type="match status" value="1"/>
</dbReference>
<protein>
    <recommendedName>
        <fullName evidence="2">non-specific serine/threonine protein kinase</fullName>
        <ecNumber evidence="2">2.7.11.1</ecNumber>
    </recommendedName>
</protein>
<dbReference type="PANTHER" id="PTHR47984:SF22">
    <property type="entry name" value="OS03G0125600 PROTEIN"/>
    <property type="match status" value="1"/>
</dbReference>
<keyword evidence="3" id="KW-0723">Serine/threonine-protein kinase</keyword>
<comment type="catalytic activity">
    <reaction evidence="12">
        <text>L-threonyl-[protein] + ATP = O-phospho-L-threonyl-[protein] + ADP + H(+)</text>
        <dbReference type="Rhea" id="RHEA:46608"/>
        <dbReference type="Rhea" id="RHEA-COMP:11060"/>
        <dbReference type="Rhea" id="RHEA-COMP:11605"/>
        <dbReference type="ChEBI" id="CHEBI:15378"/>
        <dbReference type="ChEBI" id="CHEBI:30013"/>
        <dbReference type="ChEBI" id="CHEBI:30616"/>
        <dbReference type="ChEBI" id="CHEBI:61977"/>
        <dbReference type="ChEBI" id="CHEBI:456216"/>
        <dbReference type="EC" id="2.7.11.1"/>
    </reaction>
</comment>
<reference evidence="16 17" key="1">
    <citation type="journal article" date="2018" name="Science">
        <title>The opium poppy genome and morphinan production.</title>
        <authorList>
            <person name="Guo L."/>
            <person name="Winzer T."/>
            <person name="Yang X."/>
            <person name="Li Y."/>
            <person name="Ning Z."/>
            <person name="He Z."/>
            <person name="Teodor R."/>
            <person name="Lu Y."/>
            <person name="Bowser T.A."/>
            <person name="Graham I.A."/>
            <person name="Ye K."/>
        </authorList>
    </citation>
    <scope>NUCLEOTIDE SEQUENCE [LARGE SCALE GENOMIC DNA]</scope>
    <source>
        <strain evidence="17">cv. HN1</strain>
        <tissue evidence="16">Leaves</tissue>
    </source>
</reference>
<keyword evidence="17" id="KW-1185">Reference proteome</keyword>
<dbReference type="Gene3D" id="1.10.510.10">
    <property type="entry name" value="Transferase(Phosphotransferase) domain 1"/>
    <property type="match status" value="1"/>
</dbReference>
<dbReference type="GO" id="GO:0004674">
    <property type="term" value="F:protein serine/threonine kinase activity"/>
    <property type="evidence" value="ECO:0007669"/>
    <property type="project" value="UniProtKB-KW"/>
</dbReference>
<comment type="subcellular location">
    <subcellularLocation>
        <location evidence="1">Membrane</location>
        <topology evidence="1">Single-pass membrane protein</topology>
    </subcellularLocation>
</comment>
<dbReference type="OrthoDB" id="4062651at2759"/>
<evidence type="ECO:0000259" key="15">
    <source>
        <dbReference type="PROSITE" id="PS50011"/>
    </source>
</evidence>
<evidence type="ECO:0000256" key="3">
    <source>
        <dbReference type="ARBA" id="ARBA00022527"/>
    </source>
</evidence>
<organism evidence="16 17">
    <name type="scientific">Papaver somniferum</name>
    <name type="common">Opium poppy</name>
    <dbReference type="NCBI Taxonomy" id="3469"/>
    <lineage>
        <taxon>Eukaryota</taxon>
        <taxon>Viridiplantae</taxon>
        <taxon>Streptophyta</taxon>
        <taxon>Embryophyta</taxon>
        <taxon>Tracheophyta</taxon>
        <taxon>Spermatophyta</taxon>
        <taxon>Magnoliopsida</taxon>
        <taxon>Ranunculales</taxon>
        <taxon>Papaveraceae</taxon>
        <taxon>Papaveroideae</taxon>
        <taxon>Papaver</taxon>
    </lineage>
</organism>
<evidence type="ECO:0000256" key="9">
    <source>
        <dbReference type="ARBA" id="ARBA00022840"/>
    </source>
</evidence>
<dbReference type="Pfam" id="PF07714">
    <property type="entry name" value="PK_Tyr_Ser-Thr"/>
    <property type="match status" value="1"/>
</dbReference>
<feature type="domain" description="Protein kinase" evidence="15">
    <location>
        <begin position="125"/>
        <end position="394"/>
    </location>
</feature>
<evidence type="ECO:0000256" key="6">
    <source>
        <dbReference type="ARBA" id="ARBA00022692"/>
    </source>
</evidence>
<dbReference type="InterPro" id="IPR011009">
    <property type="entry name" value="Kinase-like_dom_sf"/>
</dbReference>
<evidence type="ECO:0000256" key="13">
    <source>
        <dbReference type="ARBA" id="ARBA00048679"/>
    </source>
</evidence>
<sequence length="411" mass="47006">MASWIDTVNRFLSQLSLILGMRLPFVFGMKLWVFAMIGIIVFLILLTCCCIGCRKSPRYRAVSYPKNQTLQKKVNSLPYVPQVHIDIDKTENPLSKFSQPLEISPLGWRLHQFTSGEISAATDIFSNDNMIEEGRHGVVYRGVLRDGTWVAVKRFNHGNAKEFIAEVQALRRVRHKNCITLLGYCLDGTSKMLVYEYVNNGNLHQWLHMGVMQYSPLTWDMRLDIMIGIAKALSNIHEGLEHKIIHRDIKSCNILLDNHWNPKVADFGVSRILDSYISQVETRVIGTYGYVAPEYACTGILNDRSDVYSFGVLVMEIVSGRSPSSFSESSEETSLVDWFKKLIETQRFNETGDPKMPYQPCSKALKNVLLVALRCVDPDAKQRPKMSQIVHMLENTDRLRYHEKHKTTQEA</sequence>
<evidence type="ECO:0000256" key="5">
    <source>
        <dbReference type="ARBA" id="ARBA00022679"/>
    </source>
</evidence>
<keyword evidence="8" id="KW-0418">Kinase</keyword>
<comment type="catalytic activity">
    <reaction evidence="13">
        <text>L-seryl-[protein] + ATP = O-phospho-L-seryl-[protein] + ADP + H(+)</text>
        <dbReference type="Rhea" id="RHEA:17989"/>
        <dbReference type="Rhea" id="RHEA-COMP:9863"/>
        <dbReference type="Rhea" id="RHEA-COMP:11604"/>
        <dbReference type="ChEBI" id="CHEBI:15378"/>
        <dbReference type="ChEBI" id="CHEBI:29999"/>
        <dbReference type="ChEBI" id="CHEBI:30616"/>
        <dbReference type="ChEBI" id="CHEBI:83421"/>
        <dbReference type="ChEBI" id="CHEBI:456216"/>
        <dbReference type="EC" id="2.7.11.1"/>
    </reaction>
</comment>
<feature type="transmembrane region" description="Helical" evidence="14">
    <location>
        <begin position="31"/>
        <end position="53"/>
    </location>
</feature>
<evidence type="ECO:0000256" key="12">
    <source>
        <dbReference type="ARBA" id="ARBA00047899"/>
    </source>
</evidence>
<dbReference type="Gene3D" id="3.30.200.20">
    <property type="entry name" value="Phosphorylase Kinase, domain 1"/>
    <property type="match status" value="1"/>
</dbReference>
<dbReference type="Proteomes" id="UP000316621">
    <property type="component" value="Chromosome 7"/>
</dbReference>
<evidence type="ECO:0000256" key="7">
    <source>
        <dbReference type="ARBA" id="ARBA00022741"/>
    </source>
</evidence>
<dbReference type="PANTHER" id="PTHR47984">
    <property type="entry name" value="OS01G0323000 PROTEIN"/>
    <property type="match status" value="1"/>
</dbReference>
<dbReference type="GO" id="GO:0005524">
    <property type="term" value="F:ATP binding"/>
    <property type="evidence" value="ECO:0007669"/>
    <property type="project" value="UniProtKB-KW"/>
</dbReference>
<dbReference type="SUPFAM" id="SSF56112">
    <property type="entry name" value="Protein kinase-like (PK-like)"/>
    <property type="match status" value="1"/>
</dbReference>
<dbReference type="PROSITE" id="PS00108">
    <property type="entry name" value="PROTEIN_KINASE_ST"/>
    <property type="match status" value="1"/>
</dbReference>
<evidence type="ECO:0000313" key="17">
    <source>
        <dbReference type="Proteomes" id="UP000316621"/>
    </source>
</evidence>
<evidence type="ECO:0000256" key="8">
    <source>
        <dbReference type="ARBA" id="ARBA00022777"/>
    </source>
</evidence>
<dbReference type="EC" id="2.7.11.1" evidence="2"/>
<name>A0A4Y7K931_PAPSO</name>
<keyword evidence="5" id="KW-0808">Transferase</keyword>